<dbReference type="Proteomes" id="UP001595817">
    <property type="component" value="Unassembled WGS sequence"/>
</dbReference>
<dbReference type="RefSeq" id="WP_378155640.1">
    <property type="nucleotide sequence ID" value="NZ_JBHSEC010000019.1"/>
</dbReference>
<dbReference type="InterPro" id="IPR022572">
    <property type="entry name" value="DNA_rep/recomb_RecO_N"/>
</dbReference>
<keyword evidence="3 7" id="KW-0227">DNA damage</keyword>
<dbReference type="NCBIfam" id="TIGR00613">
    <property type="entry name" value="reco"/>
    <property type="match status" value="1"/>
</dbReference>
<evidence type="ECO:0000256" key="6">
    <source>
        <dbReference type="ARBA" id="ARBA00033409"/>
    </source>
</evidence>
<dbReference type="PANTHER" id="PTHR33991:SF1">
    <property type="entry name" value="DNA REPAIR PROTEIN RECO"/>
    <property type="match status" value="1"/>
</dbReference>
<evidence type="ECO:0000259" key="8">
    <source>
        <dbReference type="Pfam" id="PF11967"/>
    </source>
</evidence>
<name>A0ABV8X6P5_9LACT</name>
<dbReference type="InterPro" id="IPR003717">
    <property type="entry name" value="RecO"/>
</dbReference>
<comment type="similarity">
    <text evidence="1 7">Belongs to the RecO family.</text>
</comment>
<dbReference type="EMBL" id="JBHSEC010000019">
    <property type="protein sequence ID" value="MFC4411088.1"/>
    <property type="molecule type" value="Genomic_DNA"/>
</dbReference>
<comment type="caution">
    <text evidence="9">The sequence shown here is derived from an EMBL/GenBank/DDBJ whole genome shotgun (WGS) entry which is preliminary data.</text>
</comment>
<protein>
    <recommendedName>
        <fullName evidence="2 7">DNA repair protein RecO</fullName>
    </recommendedName>
    <alternativeName>
        <fullName evidence="6 7">Recombination protein O</fullName>
    </alternativeName>
</protein>
<dbReference type="Gene3D" id="1.20.1440.120">
    <property type="entry name" value="Recombination protein O, C-terminal domain"/>
    <property type="match status" value="1"/>
</dbReference>
<keyword evidence="10" id="KW-1185">Reference proteome</keyword>
<dbReference type="InterPro" id="IPR042242">
    <property type="entry name" value="RecO_C"/>
</dbReference>
<evidence type="ECO:0000256" key="3">
    <source>
        <dbReference type="ARBA" id="ARBA00022763"/>
    </source>
</evidence>
<evidence type="ECO:0000313" key="9">
    <source>
        <dbReference type="EMBL" id="MFC4411088.1"/>
    </source>
</evidence>
<dbReference type="PANTHER" id="PTHR33991">
    <property type="entry name" value="DNA REPAIR PROTEIN RECO"/>
    <property type="match status" value="1"/>
</dbReference>
<evidence type="ECO:0000256" key="2">
    <source>
        <dbReference type="ARBA" id="ARBA00021310"/>
    </source>
</evidence>
<accession>A0ABV8X6P5</accession>
<keyword evidence="5 7" id="KW-0234">DNA repair</keyword>
<sequence length="262" mass="30072">MLNRWEGIVLKTRPYGESNKIVTIMTREAGKVTGMARGAKKPASRLAAVTQPFTHGSFLIQKGRGMGTIQQGEPMESMRHIAQDIEATAYVSYIIELIDKLVEEDHSMPQVFELLLQALHAISEEYDPEAIALFVEWKMLPIAGVHPILHQCSNCGATEGEFAFSFKFNGFLCHRCFEMDPYLIRLNPQLVRLIRMMYTVPIERVGNISLKRETKNFLKKIVRTIYEEQTGIRLKSRSFLDQLERTPELRTNREEHKTDSVE</sequence>
<evidence type="ECO:0000256" key="5">
    <source>
        <dbReference type="ARBA" id="ARBA00023204"/>
    </source>
</evidence>
<gene>
    <name evidence="7 9" type="primary">recO</name>
    <name evidence="9" type="ORF">ACFOZY_11730</name>
</gene>
<evidence type="ECO:0000256" key="7">
    <source>
        <dbReference type="HAMAP-Rule" id="MF_00201"/>
    </source>
</evidence>
<dbReference type="SUPFAM" id="SSF50249">
    <property type="entry name" value="Nucleic acid-binding proteins"/>
    <property type="match status" value="1"/>
</dbReference>
<dbReference type="Pfam" id="PF02565">
    <property type="entry name" value="RecO_C"/>
    <property type="match status" value="1"/>
</dbReference>
<evidence type="ECO:0000256" key="4">
    <source>
        <dbReference type="ARBA" id="ARBA00023172"/>
    </source>
</evidence>
<reference evidence="10" key="1">
    <citation type="journal article" date="2019" name="Int. J. Syst. Evol. Microbiol.">
        <title>The Global Catalogue of Microorganisms (GCM) 10K type strain sequencing project: providing services to taxonomists for standard genome sequencing and annotation.</title>
        <authorList>
            <consortium name="The Broad Institute Genomics Platform"/>
            <consortium name="The Broad Institute Genome Sequencing Center for Infectious Disease"/>
            <person name="Wu L."/>
            <person name="Ma J."/>
        </authorList>
    </citation>
    <scope>NUCLEOTIDE SEQUENCE [LARGE SCALE GENOMIC DNA]</scope>
    <source>
        <strain evidence="10">CCUG 59778</strain>
    </source>
</reference>
<dbReference type="Pfam" id="PF11967">
    <property type="entry name" value="RecO_N"/>
    <property type="match status" value="1"/>
</dbReference>
<feature type="domain" description="DNA replication/recombination mediator RecO N-terminal" evidence="8">
    <location>
        <begin position="4"/>
        <end position="77"/>
    </location>
</feature>
<evidence type="ECO:0000313" key="10">
    <source>
        <dbReference type="Proteomes" id="UP001595817"/>
    </source>
</evidence>
<keyword evidence="4 7" id="KW-0233">DNA recombination</keyword>
<dbReference type="Gene3D" id="2.40.50.140">
    <property type="entry name" value="Nucleic acid-binding proteins"/>
    <property type="match status" value="1"/>
</dbReference>
<proteinExistence type="inferred from homology"/>
<dbReference type="InterPro" id="IPR012340">
    <property type="entry name" value="NA-bd_OB-fold"/>
</dbReference>
<dbReference type="SUPFAM" id="SSF57863">
    <property type="entry name" value="ArfGap/RecO-like zinc finger"/>
    <property type="match status" value="1"/>
</dbReference>
<organism evidence="9 10">
    <name type="scientific">Chungangia koreensis</name>
    <dbReference type="NCBI Taxonomy" id="752657"/>
    <lineage>
        <taxon>Bacteria</taxon>
        <taxon>Bacillati</taxon>
        <taxon>Bacillota</taxon>
        <taxon>Bacilli</taxon>
        <taxon>Lactobacillales</taxon>
        <taxon>Chungangia</taxon>
    </lineage>
</organism>
<comment type="function">
    <text evidence="7">Involved in DNA repair and RecF pathway recombination.</text>
</comment>
<evidence type="ECO:0000256" key="1">
    <source>
        <dbReference type="ARBA" id="ARBA00007452"/>
    </source>
</evidence>
<dbReference type="HAMAP" id="MF_00201">
    <property type="entry name" value="RecO"/>
    <property type="match status" value="1"/>
</dbReference>
<dbReference type="InterPro" id="IPR037278">
    <property type="entry name" value="ARFGAP/RecO"/>
</dbReference>